<feature type="region of interest" description="Disordered" evidence="8">
    <location>
        <begin position="1"/>
        <end position="31"/>
    </location>
</feature>
<dbReference type="SUPFAM" id="SSF56672">
    <property type="entry name" value="DNA/RNA polymerases"/>
    <property type="match status" value="1"/>
</dbReference>
<dbReference type="CDD" id="cd01647">
    <property type="entry name" value="RT_LTR"/>
    <property type="match status" value="1"/>
</dbReference>
<evidence type="ECO:0000313" key="11">
    <source>
        <dbReference type="Proteomes" id="UP000235392"/>
    </source>
</evidence>
<dbReference type="Pfam" id="PF00078">
    <property type="entry name" value="RVT_1"/>
    <property type="match status" value="1"/>
</dbReference>
<keyword evidence="3" id="KW-0540">Nuclease</keyword>
<dbReference type="AlphaFoldDB" id="A0A2N5TN93"/>
<evidence type="ECO:0000259" key="9">
    <source>
        <dbReference type="PROSITE" id="PS50994"/>
    </source>
</evidence>
<protein>
    <recommendedName>
        <fullName evidence="9">Integrase catalytic domain-containing protein</fullName>
    </recommendedName>
</protein>
<evidence type="ECO:0000256" key="6">
    <source>
        <dbReference type="ARBA" id="ARBA00022884"/>
    </source>
</evidence>
<evidence type="ECO:0000256" key="1">
    <source>
        <dbReference type="ARBA" id="ARBA00022679"/>
    </source>
</evidence>
<dbReference type="PANTHER" id="PTHR37984">
    <property type="entry name" value="PROTEIN CBG26694"/>
    <property type="match status" value="1"/>
</dbReference>
<dbReference type="InterPro" id="IPR012337">
    <property type="entry name" value="RNaseH-like_sf"/>
</dbReference>
<keyword evidence="1" id="KW-0808">Transferase</keyword>
<gene>
    <name evidence="10" type="ORF">PCASD_23618</name>
</gene>
<dbReference type="InterPro" id="IPR043502">
    <property type="entry name" value="DNA/RNA_pol_sf"/>
</dbReference>
<feature type="domain" description="Integrase catalytic" evidence="9">
    <location>
        <begin position="675"/>
        <end position="836"/>
    </location>
</feature>
<dbReference type="InterPro" id="IPR050951">
    <property type="entry name" value="Retrovirus_Pol_polyprotein"/>
</dbReference>
<evidence type="ECO:0000313" key="10">
    <source>
        <dbReference type="EMBL" id="PLW26963.1"/>
    </source>
</evidence>
<dbReference type="InterPro" id="IPR041373">
    <property type="entry name" value="RT_RNaseH"/>
</dbReference>
<dbReference type="Gene3D" id="3.10.10.10">
    <property type="entry name" value="HIV Type 1 Reverse Transcriptase, subunit A, domain 1"/>
    <property type="match status" value="1"/>
</dbReference>
<accession>A0A2N5TN93</accession>
<dbReference type="GO" id="GO:0015074">
    <property type="term" value="P:DNA integration"/>
    <property type="evidence" value="ECO:0007669"/>
    <property type="project" value="InterPro"/>
</dbReference>
<evidence type="ECO:0000256" key="2">
    <source>
        <dbReference type="ARBA" id="ARBA00022695"/>
    </source>
</evidence>
<sequence>MPQSINPPLQRPPLTRDPYQTPLTPHPPDFTPTWKVTEERLGVISFGPDGWLSAEELKLFKHLIVLRQGALAFCPAERGLLKHSYGLPYVIPVIEHEPWQKKPIPIPAAIKDEYVELVRERIRTKLYEQSTSSYSSPVFCVKKHDGKLRIVHDLQEMNRVTIRDAGLPPATEEFIEAFAGRACYGLGDIMGGYDERELAEESRPLTTFDTPLGRFQLTQLPQGATNSVAVYQAQMMWILQEEIPEYVGIFIDDGGIKGPRTTYDGEVLKENPGIRRFIWEYAITLERVLFRIEEAGLTISGKKFACCVPALDIVGHVVSKEGRRVSRQKKNKIITWPTPENVTELRGFLGLVTYVRIFIENLSEKAAPLRQLTRKEAEWIWSGDCNEAFNRLKKIIGEDIFLKSIDYSPEAGIIRLAVDSSFIAAGAVLSQQELDTGLDRPVLYESIVFSPVESRYSQPKLELCGVARILKKLQTYLWGQHFELQVDAKSLIQMINSPSLPNAPMTRWVAFIQLFSFDIVHKPGKTFTLPDALSRRTISSEEEEFYEDQPDFDEEEPLIKPCYLFRICSTQTQLETKEWEEPGYWRQLRHYLETLEQPPDMDKEDFAKLRRNSAKFYSSEGRLMRKHSPAPQIVISKDTYQEKLLRKVHEELGHRGVEETIANVCSERDPLVPREIRNPTGSSNLFGRVALDACHIKAGQYKYLIVARDDLSGWVEAAPLVKLTASNVAKFLLEYWAYRYGSIKTVTTDNGSEFKEDFEEAVQKIGAKLIQTTAYYPEANGMVERGHKPIKDTLVKMCGGSGGKWREYLPLVLFSDRISTKRTTGFTPYEIIFGQLPVLPVDLEMDTYLGIDWLSISTTAELLEARTKQLERRDKVIKEAHNKLGN</sequence>
<dbReference type="Pfam" id="PF00665">
    <property type="entry name" value="rve"/>
    <property type="match status" value="1"/>
</dbReference>
<dbReference type="SUPFAM" id="SSF53098">
    <property type="entry name" value="Ribonuclease H-like"/>
    <property type="match status" value="1"/>
</dbReference>
<keyword evidence="4" id="KW-0255">Endonuclease</keyword>
<evidence type="ECO:0000256" key="4">
    <source>
        <dbReference type="ARBA" id="ARBA00022759"/>
    </source>
</evidence>
<dbReference type="GO" id="GO:0016787">
    <property type="term" value="F:hydrolase activity"/>
    <property type="evidence" value="ECO:0007669"/>
    <property type="project" value="UniProtKB-KW"/>
</dbReference>
<dbReference type="InterPro" id="IPR000477">
    <property type="entry name" value="RT_dom"/>
</dbReference>
<evidence type="ECO:0000256" key="8">
    <source>
        <dbReference type="SAM" id="MobiDB-lite"/>
    </source>
</evidence>
<dbReference type="PROSITE" id="PS50994">
    <property type="entry name" value="INTEGRASE"/>
    <property type="match status" value="1"/>
</dbReference>
<dbReference type="GO" id="GO:0005634">
    <property type="term" value="C:nucleus"/>
    <property type="evidence" value="ECO:0007669"/>
    <property type="project" value="UniProtKB-ARBA"/>
</dbReference>
<dbReference type="InterPro" id="IPR001584">
    <property type="entry name" value="Integrase_cat-core"/>
</dbReference>
<dbReference type="EMBL" id="PGCI01000432">
    <property type="protein sequence ID" value="PLW26963.1"/>
    <property type="molecule type" value="Genomic_DNA"/>
</dbReference>
<dbReference type="InterPro" id="IPR036397">
    <property type="entry name" value="RNaseH_sf"/>
</dbReference>
<dbReference type="Gene3D" id="3.30.70.270">
    <property type="match status" value="2"/>
</dbReference>
<dbReference type="Proteomes" id="UP000235392">
    <property type="component" value="Unassembled WGS sequence"/>
</dbReference>
<name>A0A2N5TN93_9BASI</name>
<keyword evidence="5" id="KW-0378">Hydrolase</keyword>
<dbReference type="Gene3D" id="3.30.420.10">
    <property type="entry name" value="Ribonuclease H-like superfamily/Ribonuclease H"/>
    <property type="match status" value="1"/>
</dbReference>
<keyword evidence="7" id="KW-0695">RNA-directed DNA polymerase</keyword>
<comment type="caution">
    <text evidence="10">The sequence shown here is derived from an EMBL/GenBank/DDBJ whole genome shotgun (WGS) entry which is preliminary data.</text>
</comment>
<dbReference type="Pfam" id="PF17917">
    <property type="entry name" value="RT_RNaseH"/>
    <property type="match status" value="1"/>
</dbReference>
<proteinExistence type="predicted"/>
<evidence type="ECO:0000256" key="3">
    <source>
        <dbReference type="ARBA" id="ARBA00022722"/>
    </source>
</evidence>
<dbReference type="InterPro" id="IPR043128">
    <property type="entry name" value="Rev_trsase/Diguanyl_cyclase"/>
</dbReference>
<dbReference type="CDD" id="cd09274">
    <property type="entry name" value="RNase_HI_RT_Ty3"/>
    <property type="match status" value="1"/>
</dbReference>
<organism evidence="10 11">
    <name type="scientific">Puccinia coronata f. sp. avenae</name>
    <dbReference type="NCBI Taxonomy" id="200324"/>
    <lineage>
        <taxon>Eukaryota</taxon>
        <taxon>Fungi</taxon>
        <taxon>Dikarya</taxon>
        <taxon>Basidiomycota</taxon>
        <taxon>Pucciniomycotina</taxon>
        <taxon>Pucciniomycetes</taxon>
        <taxon>Pucciniales</taxon>
        <taxon>Pucciniaceae</taxon>
        <taxon>Puccinia</taxon>
    </lineage>
</organism>
<dbReference type="PANTHER" id="PTHR37984:SF5">
    <property type="entry name" value="PROTEIN NYNRIN-LIKE"/>
    <property type="match status" value="1"/>
</dbReference>
<keyword evidence="2" id="KW-0548">Nucleotidyltransferase</keyword>
<dbReference type="GO" id="GO:0003964">
    <property type="term" value="F:RNA-directed DNA polymerase activity"/>
    <property type="evidence" value="ECO:0007669"/>
    <property type="project" value="UniProtKB-KW"/>
</dbReference>
<dbReference type="FunFam" id="3.30.70.270:FF:000020">
    <property type="entry name" value="Transposon Tf2-6 polyprotein-like Protein"/>
    <property type="match status" value="1"/>
</dbReference>
<evidence type="ECO:0000256" key="7">
    <source>
        <dbReference type="ARBA" id="ARBA00022918"/>
    </source>
</evidence>
<dbReference type="GO" id="GO:0003723">
    <property type="term" value="F:RNA binding"/>
    <property type="evidence" value="ECO:0007669"/>
    <property type="project" value="UniProtKB-KW"/>
</dbReference>
<keyword evidence="6" id="KW-0694">RNA-binding</keyword>
<dbReference type="Gene3D" id="1.10.340.70">
    <property type="match status" value="1"/>
</dbReference>
<reference evidence="10 11" key="1">
    <citation type="submission" date="2017-11" db="EMBL/GenBank/DDBJ databases">
        <title>De novo assembly and phasing of dikaryotic genomes from two isolates of Puccinia coronata f. sp. avenae, the causal agent of oat crown rust.</title>
        <authorList>
            <person name="Miller M.E."/>
            <person name="Zhang Y."/>
            <person name="Omidvar V."/>
            <person name="Sperschneider J."/>
            <person name="Schwessinger B."/>
            <person name="Raley C."/>
            <person name="Palmer J.M."/>
            <person name="Garnica D."/>
            <person name="Upadhyaya N."/>
            <person name="Rathjen J."/>
            <person name="Taylor J.M."/>
            <person name="Park R.F."/>
            <person name="Dodds P.N."/>
            <person name="Hirsch C.D."/>
            <person name="Kianian S.F."/>
            <person name="Figueroa M."/>
        </authorList>
    </citation>
    <scope>NUCLEOTIDE SEQUENCE [LARGE SCALE GENOMIC DNA]</scope>
    <source>
        <strain evidence="10">12SD80</strain>
    </source>
</reference>
<dbReference type="GO" id="GO:0004519">
    <property type="term" value="F:endonuclease activity"/>
    <property type="evidence" value="ECO:0007669"/>
    <property type="project" value="UniProtKB-KW"/>
</dbReference>
<evidence type="ECO:0000256" key="5">
    <source>
        <dbReference type="ARBA" id="ARBA00022801"/>
    </source>
</evidence>